<evidence type="ECO:0000313" key="1">
    <source>
        <dbReference type="EMBL" id="SFW25074.1"/>
    </source>
</evidence>
<name>A0A1K1MPH7_9BACT</name>
<reference evidence="1 2" key="1">
    <citation type="submission" date="2016-11" db="EMBL/GenBank/DDBJ databases">
        <authorList>
            <person name="Jaros S."/>
            <person name="Januszkiewicz K."/>
            <person name="Wedrychowicz H."/>
        </authorList>
    </citation>
    <scope>NUCLEOTIDE SEQUENCE [LARGE SCALE GENOMIC DNA]</scope>
    <source>
        <strain evidence="1 2">DSM 784</strain>
    </source>
</reference>
<proteinExistence type="predicted"/>
<evidence type="ECO:0000313" key="2">
    <source>
        <dbReference type="Proteomes" id="UP000183788"/>
    </source>
</evidence>
<protein>
    <submittedName>
        <fullName evidence="1">Uncharacterized protein</fullName>
    </submittedName>
</protein>
<accession>A0A1K1MPH7</accession>
<organism evidence="1 2">
    <name type="scientific">Chitinophaga sancti</name>
    <dbReference type="NCBI Taxonomy" id="1004"/>
    <lineage>
        <taxon>Bacteria</taxon>
        <taxon>Pseudomonadati</taxon>
        <taxon>Bacteroidota</taxon>
        <taxon>Chitinophagia</taxon>
        <taxon>Chitinophagales</taxon>
        <taxon>Chitinophagaceae</taxon>
        <taxon>Chitinophaga</taxon>
    </lineage>
</organism>
<dbReference type="EMBL" id="FPIZ01000002">
    <property type="protein sequence ID" value="SFW25074.1"/>
    <property type="molecule type" value="Genomic_DNA"/>
</dbReference>
<dbReference type="AlphaFoldDB" id="A0A1K1MPH7"/>
<sequence length="43" mass="4874">MVYYYSKSNLQANPIAIFLHPEKHTEPDVLGQKKGAVITAPFR</sequence>
<dbReference type="Proteomes" id="UP000183788">
    <property type="component" value="Unassembled WGS sequence"/>
</dbReference>
<gene>
    <name evidence="1" type="ORF">SAMN05661012_00766</name>
</gene>